<dbReference type="Pfam" id="PF01590">
    <property type="entry name" value="GAF"/>
    <property type="match status" value="1"/>
</dbReference>
<evidence type="ECO:0000256" key="4">
    <source>
        <dbReference type="ARBA" id="ARBA00022553"/>
    </source>
</evidence>
<dbReference type="CDD" id="cd00082">
    <property type="entry name" value="HisKA"/>
    <property type="match status" value="1"/>
</dbReference>
<keyword evidence="8" id="KW-0472">Membrane</keyword>
<evidence type="ECO:0000256" key="6">
    <source>
        <dbReference type="ARBA" id="ARBA00022777"/>
    </source>
</evidence>
<dbReference type="PROSITE" id="PS50109">
    <property type="entry name" value="HIS_KIN"/>
    <property type="match status" value="1"/>
</dbReference>
<dbReference type="Pfam" id="PF00512">
    <property type="entry name" value="HisKA"/>
    <property type="match status" value="1"/>
</dbReference>
<protein>
    <recommendedName>
        <fullName evidence="3">histidine kinase</fullName>
        <ecNumber evidence="3">2.7.13.3</ecNumber>
    </recommendedName>
</protein>
<dbReference type="InterPro" id="IPR036890">
    <property type="entry name" value="HATPase_C_sf"/>
</dbReference>
<evidence type="ECO:0000259" key="14">
    <source>
        <dbReference type="PROSITE" id="PS50113"/>
    </source>
</evidence>
<dbReference type="EC" id="2.7.13.3" evidence="3"/>
<dbReference type="SMART" id="SM00387">
    <property type="entry name" value="HATPase_c"/>
    <property type="match status" value="1"/>
</dbReference>
<dbReference type="GO" id="GO:0005886">
    <property type="term" value="C:plasma membrane"/>
    <property type="evidence" value="ECO:0007669"/>
    <property type="project" value="TreeGrafter"/>
</dbReference>
<evidence type="ECO:0000256" key="8">
    <source>
        <dbReference type="ARBA" id="ARBA00023136"/>
    </source>
</evidence>
<dbReference type="NCBIfam" id="TIGR00229">
    <property type="entry name" value="sensory_box"/>
    <property type="match status" value="1"/>
</dbReference>
<dbReference type="KEGG" id="cmp:Cha6605_0024"/>
<dbReference type="InterPro" id="IPR000014">
    <property type="entry name" value="PAS"/>
</dbReference>
<sequence>MDTNDRSRTILIVEDSLTYRSKLREYLSQDNRYNYIILETETGTEGLRQYRIAQPDAILLDYVLPDMNGLEFLQALQQQIKKPDLPVVLLTEYEKENLANLAIECGAQQYLSKAAVTTENLRLSLHNAIKQGELLRQVAELKMQNKRHLKVLNQKEEQLRLALASARMGIWDWDLLTGQIHWNREHEELFGFALGGFDGTYETFDRCIHPDDRSSLHEHVVKSIETHTSLCHQFRIIWPDGNAHWIETRGEAYFNDAGQPIRTIGTVVNIDERQQAQQLLQTQLEQQRLVLDMTVRIRQSLDLEEILQTTVDEVQQFLQIERVLVYKFLPDWSGKAIVESVGTEWSGILTTDRVYHPCGESAIAHFQQGCIIANADIYNADLDDLHIQLLESLQIRANLVVPIFKGDKLWGLLIAHHCSAPRSWLTSEIELVKQLASQVSIAIQQAKLFAQAQTELTQRKQAEMTLQLLNTQIEQRQSVEALKDEFIGIVSHELRTPLTSMQGALGLLAMGLMDDEPEQMKQMIEIASNETERLVRLVNNILDLDKLDAESKSLEQEWCDAPSLIQRAIDVMTGSAAAAGVDLVKDCPPSQIWVAPDRIVQTLTNLLGNAIKFSPPNSSVSIEMREIDEPISDRSTRFDSVRPITAPSRQIRFAIKDCGRGIPADKLETIFHRFQQVDSSDSRDKGGTGLGLAICRSIVEQHQGQIWVESDWGKGSTFFFDLPQPIHKNALQQGTV</sequence>
<dbReference type="SMART" id="SM00065">
    <property type="entry name" value="GAF"/>
    <property type="match status" value="1"/>
</dbReference>
<dbReference type="FunFam" id="1.10.287.130:FF:000001">
    <property type="entry name" value="Two-component sensor histidine kinase"/>
    <property type="match status" value="1"/>
</dbReference>
<feature type="domain" description="Response regulatory" evidence="12">
    <location>
        <begin position="9"/>
        <end position="128"/>
    </location>
</feature>
<evidence type="ECO:0000256" key="2">
    <source>
        <dbReference type="ARBA" id="ARBA00006402"/>
    </source>
</evidence>
<dbReference type="InterPro" id="IPR035965">
    <property type="entry name" value="PAS-like_dom_sf"/>
</dbReference>
<dbReference type="Gene3D" id="3.40.50.2300">
    <property type="match status" value="1"/>
</dbReference>
<dbReference type="SMART" id="SM00388">
    <property type="entry name" value="HisKA"/>
    <property type="match status" value="1"/>
</dbReference>
<dbReference type="CDD" id="cd00156">
    <property type="entry name" value="REC"/>
    <property type="match status" value="1"/>
</dbReference>
<dbReference type="RefSeq" id="WP_015157527.1">
    <property type="nucleotide sequence ID" value="NC_019697.1"/>
</dbReference>
<evidence type="ECO:0000256" key="7">
    <source>
        <dbReference type="ARBA" id="ARBA00023012"/>
    </source>
</evidence>
<dbReference type="GO" id="GO:0009927">
    <property type="term" value="F:histidine phosphotransfer kinase activity"/>
    <property type="evidence" value="ECO:0007669"/>
    <property type="project" value="TreeGrafter"/>
</dbReference>
<keyword evidence="5" id="KW-0808">Transferase</keyword>
<dbReference type="PANTHER" id="PTHR43047">
    <property type="entry name" value="TWO-COMPONENT HISTIDINE PROTEIN KINASE"/>
    <property type="match status" value="1"/>
</dbReference>
<dbReference type="Gene3D" id="1.10.287.130">
    <property type="match status" value="1"/>
</dbReference>
<dbReference type="OrthoDB" id="474548at2"/>
<evidence type="ECO:0000259" key="12">
    <source>
        <dbReference type="PROSITE" id="PS50110"/>
    </source>
</evidence>
<dbReference type="InterPro" id="IPR003018">
    <property type="entry name" value="GAF"/>
</dbReference>
<dbReference type="PROSITE" id="PS50113">
    <property type="entry name" value="PAC"/>
    <property type="match status" value="1"/>
</dbReference>
<dbReference type="Gene3D" id="3.30.565.10">
    <property type="entry name" value="Histidine kinase-like ATPase, C-terminal domain"/>
    <property type="match status" value="1"/>
</dbReference>
<dbReference type="InterPro" id="IPR011006">
    <property type="entry name" value="CheY-like_superfamily"/>
</dbReference>
<dbReference type="eggNOG" id="COG2202">
    <property type="taxonomic scope" value="Bacteria"/>
</dbReference>
<dbReference type="CDD" id="cd00130">
    <property type="entry name" value="PAS"/>
    <property type="match status" value="1"/>
</dbReference>
<dbReference type="InterPro" id="IPR036097">
    <property type="entry name" value="HisK_dim/P_sf"/>
</dbReference>
<dbReference type="EMBL" id="CP003600">
    <property type="protein sequence ID" value="AFY91332.1"/>
    <property type="molecule type" value="Genomic_DNA"/>
</dbReference>
<dbReference type="PROSITE" id="PS50046">
    <property type="entry name" value="PHYTOCHROME_2"/>
    <property type="match status" value="1"/>
</dbReference>
<dbReference type="PRINTS" id="PR00344">
    <property type="entry name" value="BCTRLSENSOR"/>
</dbReference>
<evidence type="ECO:0000256" key="1">
    <source>
        <dbReference type="ARBA" id="ARBA00000085"/>
    </source>
</evidence>
<evidence type="ECO:0000259" key="13">
    <source>
        <dbReference type="PROSITE" id="PS50112"/>
    </source>
</evidence>
<evidence type="ECO:0000259" key="10">
    <source>
        <dbReference type="PROSITE" id="PS50046"/>
    </source>
</evidence>
<dbReference type="eggNOG" id="COG5002">
    <property type="taxonomic scope" value="Bacteria"/>
</dbReference>
<dbReference type="InterPro" id="IPR001789">
    <property type="entry name" value="Sig_transdc_resp-reg_receiver"/>
</dbReference>
<name>K9U8E5_CHAP6</name>
<dbReference type="PROSITE" id="PS50112">
    <property type="entry name" value="PAS"/>
    <property type="match status" value="1"/>
</dbReference>
<dbReference type="Proteomes" id="UP000010366">
    <property type="component" value="Chromosome"/>
</dbReference>
<proteinExistence type="inferred from homology"/>
<gene>
    <name evidence="15" type="ORF">Cha6605_0024</name>
</gene>
<dbReference type="InterPro" id="IPR003594">
    <property type="entry name" value="HATPase_dom"/>
</dbReference>
<dbReference type="GO" id="GO:0000155">
    <property type="term" value="F:phosphorelay sensor kinase activity"/>
    <property type="evidence" value="ECO:0007669"/>
    <property type="project" value="InterPro"/>
</dbReference>
<organism evidence="15 16">
    <name type="scientific">Chamaesiphon minutus (strain ATCC 27169 / PCC 6605)</name>
    <dbReference type="NCBI Taxonomy" id="1173020"/>
    <lineage>
        <taxon>Bacteria</taxon>
        <taxon>Bacillati</taxon>
        <taxon>Cyanobacteriota</taxon>
        <taxon>Cyanophyceae</taxon>
        <taxon>Gomontiellales</taxon>
        <taxon>Chamaesiphonaceae</taxon>
        <taxon>Chamaesiphon</taxon>
    </lineage>
</organism>
<evidence type="ECO:0000313" key="16">
    <source>
        <dbReference type="Proteomes" id="UP000010366"/>
    </source>
</evidence>
<dbReference type="InterPro" id="IPR000700">
    <property type="entry name" value="PAS-assoc_C"/>
</dbReference>
<dbReference type="InterPro" id="IPR005467">
    <property type="entry name" value="His_kinase_dom"/>
</dbReference>
<feature type="domain" description="Histidine kinase" evidence="11">
    <location>
        <begin position="489"/>
        <end position="726"/>
    </location>
</feature>
<dbReference type="PATRIC" id="fig|1173020.3.peg.29"/>
<keyword evidence="6" id="KW-0418">Kinase</keyword>
<reference evidence="15 16" key="1">
    <citation type="submission" date="2012-05" db="EMBL/GenBank/DDBJ databases">
        <title>Finished chromosome of genome of Chamaesiphon sp. PCC 6605.</title>
        <authorList>
            <consortium name="US DOE Joint Genome Institute"/>
            <person name="Gugger M."/>
            <person name="Coursin T."/>
            <person name="Rippka R."/>
            <person name="Tandeau De Marsac N."/>
            <person name="Huntemann M."/>
            <person name="Wei C.-L."/>
            <person name="Han J."/>
            <person name="Detter J.C."/>
            <person name="Han C."/>
            <person name="Tapia R."/>
            <person name="Chen A."/>
            <person name="Kyrpides N."/>
            <person name="Mavromatis K."/>
            <person name="Markowitz V."/>
            <person name="Szeto E."/>
            <person name="Ivanova N."/>
            <person name="Pagani I."/>
            <person name="Pati A."/>
            <person name="Goodwin L."/>
            <person name="Nordberg H.P."/>
            <person name="Cantor M.N."/>
            <person name="Hua S.X."/>
            <person name="Woyke T."/>
            <person name="Kerfeld C.A."/>
        </authorList>
    </citation>
    <scope>NUCLEOTIDE SEQUENCE [LARGE SCALE GENOMIC DNA]</scope>
    <source>
        <strain evidence="16">ATCC 27169 / PCC 6605</strain>
    </source>
</reference>
<dbReference type="SUPFAM" id="SSF47384">
    <property type="entry name" value="Homodimeric domain of signal transducing histidine kinase"/>
    <property type="match status" value="1"/>
</dbReference>
<evidence type="ECO:0000256" key="3">
    <source>
        <dbReference type="ARBA" id="ARBA00012438"/>
    </source>
</evidence>
<dbReference type="eggNOG" id="COG3706">
    <property type="taxonomic scope" value="Bacteria"/>
</dbReference>
<evidence type="ECO:0000259" key="11">
    <source>
        <dbReference type="PROSITE" id="PS50109"/>
    </source>
</evidence>
<evidence type="ECO:0000256" key="5">
    <source>
        <dbReference type="ARBA" id="ARBA00022679"/>
    </source>
</evidence>
<dbReference type="InterPro" id="IPR004358">
    <property type="entry name" value="Sig_transdc_His_kin-like_C"/>
</dbReference>
<evidence type="ECO:0000256" key="9">
    <source>
        <dbReference type="PROSITE-ProRule" id="PRU00169"/>
    </source>
</evidence>
<dbReference type="AlphaFoldDB" id="K9U8E5"/>
<keyword evidence="16" id="KW-1185">Reference proteome</keyword>
<feature type="modified residue" description="4-aspartylphosphate" evidence="9">
    <location>
        <position position="61"/>
    </location>
</feature>
<dbReference type="Pfam" id="PF02518">
    <property type="entry name" value="HATPase_c"/>
    <property type="match status" value="1"/>
</dbReference>
<dbReference type="eggNOG" id="COG2203">
    <property type="taxonomic scope" value="Bacteria"/>
</dbReference>
<dbReference type="Gene3D" id="3.30.450.40">
    <property type="match status" value="1"/>
</dbReference>
<dbReference type="CDD" id="cd16922">
    <property type="entry name" value="HATPase_EvgS-ArcB-TorS-like"/>
    <property type="match status" value="1"/>
</dbReference>
<evidence type="ECO:0000313" key="15">
    <source>
        <dbReference type="EMBL" id="AFY91332.1"/>
    </source>
</evidence>
<comment type="catalytic activity">
    <reaction evidence="1">
        <text>ATP + protein L-histidine = ADP + protein N-phospho-L-histidine.</text>
        <dbReference type="EC" id="2.7.13.3"/>
    </reaction>
</comment>
<dbReference type="Pfam" id="PF00072">
    <property type="entry name" value="Response_reg"/>
    <property type="match status" value="1"/>
</dbReference>
<comment type="similarity">
    <text evidence="2">In the N-terminal section; belongs to the phytochrome family.</text>
</comment>
<dbReference type="PANTHER" id="PTHR43047:SF72">
    <property type="entry name" value="OSMOSENSING HISTIDINE PROTEIN KINASE SLN1"/>
    <property type="match status" value="1"/>
</dbReference>
<feature type="domain" description="Phytochrome chromophore attachment site" evidence="10">
    <location>
        <begin position="302"/>
        <end position="438"/>
    </location>
</feature>
<dbReference type="InterPro" id="IPR029016">
    <property type="entry name" value="GAF-like_dom_sf"/>
</dbReference>
<dbReference type="SMART" id="SM00091">
    <property type="entry name" value="PAS"/>
    <property type="match status" value="1"/>
</dbReference>
<dbReference type="SUPFAM" id="SSF55785">
    <property type="entry name" value="PYP-like sensor domain (PAS domain)"/>
    <property type="match status" value="1"/>
</dbReference>
<dbReference type="InterPro" id="IPR003661">
    <property type="entry name" value="HisK_dim/P_dom"/>
</dbReference>
<dbReference type="PROSITE" id="PS50110">
    <property type="entry name" value="RESPONSE_REGULATORY"/>
    <property type="match status" value="1"/>
</dbReference>
<dbReference type="HOGENOM" id="CLU_000445_114_72_3"/>
<dbReference type="SUPFAM" id="SSF55781">
    <property type="entry name" value="GAF domain-like"/>
    <property type="match status" value="1"/>
</dbReference>
<keyword evidence="7" id="KW-0902">Two-component regulatory system</keyword>
<dbReference type="FunFam" id="3.30.565.10:FF:000006">
    <property type="entry name" value="Sensor histidine kinase WalK"/>
    <property type="match status" value="1"/>
</dbReference>
<keyword evidence="4 9" id="KW-0597">Phosphoprotein</keyword>
<dbReference type="Gene3D" id="3.30.450.20">
    <property type="entry name" value="PAS domain"/>
    <property type="match status" value="1"/>
</dbReference>
<dbReference type="STRING" id="1173020.Cha6605_0024"/>
<dbReference type="SUPFAM" id="SSF55874">
    <property type="entry name" value="ATPase domain of HSP90 chaperone/DNA topoisomerase II/histidine kinase"/>
    <property type="match status" value="1"/>
</dbReference>
<accession>K9U8E5</accession>
<dbReference type="InterPro" id="IPR016132">
    <property type="entry name" value="Phyto_chromo_attachment"/>
</dbReference>
<dbReference type="SMART" id="SM00448">
    <property type="entry name" value="REC"/>
    <property type="match status" value="1"/>
</dbReference>
<feature type="domain" description="PAS" evidence="13">
    <location>
        <begin position="155"/>
        <end position="227"/>
    </location>
</feature>
<dbReference type="InterPro" id="IPR013655">
    <property type="entry name" value="PAS_fold_3"/>
</dbReference>
<feature type="domain" description="PAC" evidence="14">
    <location>
        <begin position="230"/>
        <end position="282"/>
    </location>
</feature>
<dbReference type="SUPFAM" id="SSF52172">
    <property type="entry name" value="CheY-like"/>
    <property type="match status" value="1"/>
</dbReference>
<dbReference type="Pfam" id="PF08447">
    <property type="entry name" value="PAS_3"/>
    <property type="match status" value="1"/>
</dbReference>